<dbReference type="EMBL" id="JAIWYP010000008">
    <property type="protein sequence ID" value="KAH3788885.1"/>
    <property type="molecule type" value="Genomic_DNA"/>
</dbReference>
<dbReference type="InterPro" id="IPR036179">
    <property type="entry name" value="Ig-like_dom_sf"/>
</dbReference>
<proteinExistence type="predicted"/>
<dbReference type="Proteomes" id="UP000828390">
    <property type="component" value="Unassembled WGS sequence"/>
</dbReference>
<reference evidence="2" key="2">
    <citation type="submission" date="2020-11" db="EMBL/GenBank/DDBJ databases">
        <authorList>
            <person name="McCartney M.A."/>
            <person name="Auch B."/>
            <person name="Kono T."/>
            <person name="Mallez S."/>
            <person name="Becker A."/>
            <person name="Gohl D.M."/>
            <person name="Silverstein K.A.T."/>
            <person name="Koren S."/>
            <person name="Bechman K.B."/>
            <person name="Herman A."/>
            <person name="Abrahante J.E."/>
            <person name="Garbe J."/>
        </authorList>
    </citation>
    <scope>NUCLEOTIDE SEQUENCE</scope>
    <source>
        <strain evidence="2">Duluth1</strain>
        <tissue evidence="2">Whole animal</tissue>
    </source>
</reference>
<organism evidence="2 3">
    <name type="scientific">Dreissena polymorpha</name>
    <name type="common">Zebra mussel</name>
    <name type="synonym">Mytilus polymorpha</name>
    <dbReference type="NCBI Taxonomy" id="45954"/>
    <lineage>
        <taxon>Eukaryota</taxon>
        <taxon>Metazoa</taxon>
        <taxon>Spiralia</taxon>
        <taxon>Lophotrochozoa</taxon>
        <taxon>Mollusca</taxon>
        <taxon>Bivalvia</taxon>
        <taxon>Autobranchia</taxon>
        <taxon>Heteroconchia</taxon>
        <taxon>Euheterodonta</taxon>
        <taxon>Imparidentia</taxon>
        <taxon>Neoheterodontei</taxon>
        <taxon>Myida</taxon>
        <taxon>Dreissenoidea</taxon>
        <taxon>Dreissenidae</taxon>
        <taxon>Dreissena</taxon>
    </lineage>
</organism>
<gene>
    <name evidence="2" type="ORF">DPMN_167049</name>
</gene>
<evidence type="ECO:0000313" key="3">
    <source>
        <dbReference type="Proteomes" id="UP000828390"/>
    </source>
</evidence>
<dbReference type="InterPro" id="IPR007110">
    <property type="entry name" value="Ig-like_dom"/>
</dbReference>
<dbReference type="Gene3D" id="2.60.40.10">
    <property type="entry name" value="Immunoglobulins"/>
    <property type="match status" value="1"/>
</dbReference>
<name>A0A9D4IW04_DREPO</name>
<protein>
    <recommendedName>
        <fullName evidence="1">Ig-like domain-containing protein</fullName>
    </recommendedName>
</protein>
<evidence type="ECO:0000259" key="1">
    <source>
        <dbReference type="PROSITE" id="PS50835"/>
    </source>
</evidence>
<reference evidence="2" key="1">
    <citation type="journal article" date="2019" name="bioRxiv">
        <title>The Genome of the Zebra Mussel, Dreissena polymorpha: A Resource for Invasive Species Research.</title>
        <authorList>
            <person name="McCartney M.A."/>
            <person name="Auch B."/>
            <person name="Kono T."/>
            <person name="Mallez S."/>
            <person name="Zhang Y."/>
            <person name="Obille A."/>
            <person name="Becker A."/>
            <person name="Abrahante J.E."/>
            <person name="Garbe J."/>
            <person name="Badalamenti J.P."/>
            <person name="Herman A."/>
            <person name="Mangelson H."/>
            <person name="Liachko I."/>
            <person name="Sullivan S."/>
            <person name="Sone E.D."/>
            <person name="Koren S."/>
            <person name="Silverstein K.A.T."/>
            <person name="Beckman K.B."/>
            <person name="Gohl D.M."/>
        </authorList>
    </citation>
    <scope>NUCLEOTIDE SEQUENCE</scope>
    <source>
        <strain evidence="2">Duluth1</strain>
        <tissue evidence="2">Whole animal</tissue>
    </source>
</reference>
<dbReference type="AlphaFoldDB" id="A0A9D4IW04"/>
<evidence type="ECO:0000313" key="2">
    <source>
        <dbReference type="EMBL" id="KAH3788885.1"/>
    </source>
</evidence>
<dbReference type="PROSITE" id="PS50835">
    <property type="entry name" value="IG_LIKE"/>
    <property type="match status" value="1"/>
</dbReference>
<accession>A0A9D4IW04</accession>
<dbReference type="SUPFAM" id="SSF48726">
    <property type="entry name" value="Immunoglobulin"/>
    <property type="match status" value="1"/>
</dbReference>
<sequence>MLIQSCTCFVVEVRYGWFQDHNTHNYIFPNHPVHFISQSGYLYFSEVQPTDDRTYYCVVTLVAPHDYDADTTMSPSRVGLGTKLILRPGSEWRKVAIDMFYIFVG</sequence>
<keyword evidence="3" id="KW-1185">Reference proteome</keyword>
<feature type="domain" description="Ig-like" evidence="1">
    <location>
        <begin position="1"/>
        <end position="74"/>
    </location>
</feature>
<dbReference type="InterPro" id="IPR013783">
    <property type="entry name" value="Ig-like_fold"/>
</dbReference>
<comment type="caution">
    <text evidence="2">The sequence shown here is derived from an EMBL/GenBank/DDBJ whole genome shotgun (WGS) entry which is preliminary data.</text>
</comment>